<sequence length="501" mass="52534">MYVLRTASKLAVKASVAGAASKRALRTTAIAQELTKFQMPAMSPTMTEGGIASWKKKEGETFSAGDVLLEIETDKATMDVEAQEDGIMAKIIVGDGSKAVKVGTVIAVTAEEGDDLSGAEALASEGESSGSSEQPAESKSEPKSSDIVQKELSSPPKDASNSTPTLGTPADQKLGSGGGGRDAQKAPDQDGGDKPKFFASPLARKLALERGIPLSQIKGTGPEGRIVKADIENFKGASTSTSSGASSEVAKTPTSGVSTLPGSAAPVAPAEYEDLPISNMRRVIGKRLLESKTQVPHYYLTVEVNMDRVMKLRQMFNKAAGEGKPKLSVNDFIVKASALALAEVPEANSAWLGDVIRQYKKADICVAVATPNGLITPIVKDVGSKGLATISSEVKSLAGKARDGKLKPEEYQGGTFTISNLGMFGIQEFNAIINPPQSCILAIGATVDKVVPAPEDLKGFKVVQVMSASLSADHRTVDGAVGSRWLKAFKDFMEQPLTFML</sequence>
<reference evidence="1" key="1">
    <citation type="submission" date="2023-04" db="EMBL/GenBank/DDBJ databases">
        <title>Draft Genome sequencing of Naganishia species isolated from polar environments using Oxford Nanopore Technology.</title>
        <authorList>
            <person name="Leo P."/>
            <person name="Venkateswaran K."/>
        </authorList>
    </citation>
    <scope>NUCLEOTIDE SEQUENCE</scope>
    <source>
        <strain evidence="1">MNA-CCFEE 5262</strain>
    </source>
</reference>
<evidence type="ECO:0000313" key="2">
    <source>
        <dbReference type="Proteomes" id="UP001230649"/>
    </source>
</evidence>
<proteinExistence type="predicted"/>
<dbReference type="Proteomes" id="UP001230649">
    <property type="component" value="Unassembled WGS sequence"/>
</dbReference>
<accession>A0ACC2WP85</accession>
<gene>
    <name evidence="1" type="ORF">QFC20_001941</name>
</gene>
<name>A0ACC2WP85_9TREE</name>
<evidence type="ECO:0000313" key="1">
    <source>
        <dbReference type="EMBL" id="KAJ9113589.1"/>
    </source>
</evidence>
<keyword evidence="2" id="KW-1185">Reference proteome</keyword>
<protein>
    <submittedName>
        <fullName evidence="1">Uncharacterized protein</fullName>
    </submittedName>
</protein>
<comment type="caution">
    <text evidence="1">The sequence shown here is derived from an EMBL/GenBank/DDBJ whole genome shotgun (WGS) entry which is preliminary data.</text>
</comment>
<organism evidence="1 2">
    <name type="scientific">Naganishia adeliensis</name>
    <dbReference type="NCBI Taxonomy" id="92952"/>
    <lineage>
        <taxon>Eukaryota</taxon>
        <taxon>Fungi</taxon>
        <taxon>Dikarya</taxon>
        <taxon>Basidiomycota</taxon>
        <taxon>Agaricomycotina</taxon>
        <taxon>Tremellomycetes</taxon>
        <taxon>Filobasidiales</taxon>
        <taxon>Filobasidiaceae</taxon>
        <taxon>Naganishia</taxon>
    </lineage>
</organism>
<dbReference type="EMBL" id="JASBWS010000012">
    <property type="protein sequence ID" value="KAJ9113589.1"/>
    <property type="molecule type" value="Genomic_DNA"/>
</dbReference>